<reference evidence="13 14" key="1">
    <citation type="submission" date="2016-04" db="EMBL/GenBank/DDBJ databases">
        <title>The genome of Intoshia linei affirms orthonectids as highly simplified spiralians.</title>
        <authorList>
            <person name="Mikhailov K.V."/>
            <person name="Slusarev G.S."/>
            <person name="Nikitin M.A."/>
            <person name="Logacheva M.D."/>
            <person name="Penin A."/>
            <person name="Aleoshin V."/>
            <person name="Panchin Y.V."/>
        </authorList>
    </citation>
    <scope>NUCLEOTIDE SEQUENCE [LARGE SCALE GENOMIC DNA]</scope>
    <source>
        <strain evidence="13">Intl2013</strain>
        <tissue evidence="13">Whole animal</tissue>
    </source>
</reference>
<accession>A0A177B7H7</accession>
<dbReference type="FunFam" id="3.40.50.300:FF:000031">
    <property type="entry name" value="Eukaryotic initiation factor 4A-III"/>
    <property type="match status" value="1"/>
</dbReference>
<evidence type="ECO:0000259" key="11">
    <source>
        <dbReference type="PROSITE" id="PS51194"/>
    </source>
</evidence>
<keyword evidence="3 9" id="KW-0378">Hydrolase</keyword>
<dbReference type="InterPro" id="IPR027417">
    <property type="entry name" value="P-loop_NTPase"/>
</dbReference>
<dbReference type="InterPro" id="IPR011545">
    <property type="entry name" value="DEAD/DEAH_box_helicase_dom"/>
</dbReference>
<evidence type="ECO:0000256" key="7">
    <source>
        <dbReference type="ARBA" id="ARBA00047984"/>
    </source>
</evidence>
<evidence type="ECO:0000256" key="2">
    <source>
        <dbReference type="ARBA" id="ARBA00022741"/>
    </source>
</evidence>
<dbReference type="Pfam" id="PF00271">
    <property type="entry name" value="Helicase_C"/>
    <property type="match status" value="1"/>
</dbReference>
<dbReference type="GO" id="GO:0016787">
    <property type="term" value="F:hydrolase activity"/>
    <property type="evidence" value="ECO:0007669"/>
    <property type="project" value="UniProtKB-KW"/>
</dbReference>
<evidence type="ECO:0000256" key="4">
    <source>
        <dbReference type="ARBA" id="ARBA00022806"/>
    </source>
</evidence>
<dbReference type="EMBL" id="LWCA01000292">
    <property type="protein sequence ID" value="OAF69374.1"/>
    <property type="molecule type" value="Genomic_DNA"/>
</dbReference>
<keyword evidence="5 9" id="KW-0067">ATP-binding</keyword>
<dbReference type="InterPro" id="IPR014001">
    <property type="entry name" value="Helicase_ATP-bd"/>
</dbReference>
<evidence type="ECO:0000256" key="6">
    <source>
        <dbReference type="ARBA" id="ARBA00022884"/>
    </source>
</evidence>
<evidence type="ECO:0000313" key="13">
    <source>
        <dbReference type="EMBL" id="OAF69374.1"/>
    </source>
</evidence>
<dbReference type="InterPro" id="IPR014014">
    <property type="entry name" value="RNA_helicase_DEAD_Q_motif"/>
</dbReference>
<dbReference type="Proteomes" id="UP000078046">
    <property type="component" value="Unassembled WGS sequence"/>
</dbReference>
<dbReference type="EC" id="3.6.4.13" evidence="1"/>
<evidence type="ECO:0000256" key="8">
    <source>
        <dbReference type="PROSITE-ProRule" id="PRU00552"/>
    </source>
</evidence>
<dbReference type="SMART" id="SM00490">
    <property type="entry name" value="HELICc"/>
    <property type="match status" value="1"/>
</dbReference>
<feature type="short sequence motif" description="Q motif" evidence="8">
    <location>
        <begin position="19"/>
        <end position="47"/>
    </location>
</feature>
<dbReference type="PANTHER" id="PTHR47959">
    <property type="entry name" value="ATP-DEPENDENT RNA HELICASE RHLE-RELATED"/>
    <property type="match status" value="1"/>
</dbReference>
<dbReference type="PROSITE" id="PS51192">
    <property type="entry name" value="HELICASE_ATP_BIND_1"/>
    <property type="match status" value="1"/>
</dbReference>
<feature type="domain" description="DEAD-box RNA helicase Q" evidence="12">
    <location>
        <begin position="19"/>
        <end position="47"/>
    </location>
</feature>
<dbReference type="OrthoDB" id="10265785at2759"/>
<dbReference type="CDD" id="cd18787">
    <property type="entry name" value="SF2_C_DEAD"/>
    <property type="match status" value="1"/>
</dbReference>
<protein>
    <recommendedName>
        <fullName evidence="1">RNA helicase</fullName>
        <ecNumber evidence="1">3.6.4.13</ecNumber>
    </recommendedName>
</protein>
<dbReference type="PROSITE" id="PS51195">
    <property type="entry name" value="Q_MOTIF"/>
    <property type="match status" value="1"/>
</dbReference>
<dbReference type="GO" id="GO:0003723">
    <property type="term" value="F:RNA binding"/>
    <property type="evidence" value="ECO:0007669"/>
    <property type="project" value="UniProtKB-KW"/>
</dbReference>
<dbReference type="AlphaFoldDB" id="A0A177B7H7"/>
<comment type="similarity">
    <text evidence="9">Belongs to the DEAD box helicase family.</text>
</comment>
<keyword evidence="4 9" id="KW-0347">Helicase</keyword>
<dbReference type="SMART" id="SM00487">
    <property type="entry name" value="DEXDc"/>
    <property type="match status" value="1"/>
</dbReference>
<dbReference type="GO" id="GO:0005524">
    <property type="term" value="F:ATP binding"/>
    <property type="evidence" value="ECO:0007669"/>
    <property type="project" value="UniProtKB-KW"/>
</dbReference>
<dbReference type="Gene3D" id="3.40.50.300">
    <property type="entry name" value="P-loop containing nucleotide triphosphate hydrolases"/>
    <property type="match status" value="2"/>
</dbReference>
<dbReference type="Pfam" id="PF00270">
    <property type="entry name" value="DEAD"/>
    <property type="match status" value="1"/>
</dbReference>
<evidence type="ECO:0000256" key="5">
    <source>
        <dbReference type="ARBA" id="ARBA00022840"/>
    </source>
</evidence>
<feature type="domain" description="Helicase ATP-binding" evidence="10">
    <location>
        <begin position="50"/>
        <end position="220"/>
    </location>
</feature>
<evidence type="ECO:0000256" key="9">
    <source>
        <dbReference type="RuleBase" id="RU000492"/>
    </source>
</evidence>
<dbReference type="GO" id="GO:0005829">
    <property type="term" value="C:cytosol"/>
    <property type="evidence" value="ECO:0007669"/>
    <property type="project" value="TreeGrafter"/>
</dbReference>
<dbReference type="PANTHER" id="PTHR47959:SF1">
    <property type="entry name" value="ATP-DEPENDENT RNA HELICASE DBPA"/>
    <property type="match status" value="1"/>
</dbReference>
<dbReference type="InterPro" id="IPR001650">
    <property type="entry name" value="Helicase_C-like"/>
</dbReference>
<dbReference type="PROSITE" id="PS00039">
    <property type="entry name" value="DEAD_ATP_HELICASE"/>
    <property type="match status" value="1"/>
</dbReference>
<dbReference type="FunFam" id="3.40.50.300:FF:000849">
    <property type="entry name" value="ATP-dependent RNA helicase DBP5"/>
    <property type="match status" value="1"/>
</dbReference>
<gene>
    <name evidence="13" type="ORF">A3Q56_02890</name>
</gene>
<keyword evidence="6" id="KW-0694">RNA-binding</keyword>
<comment type="catalytic activity">
    <reaction evidence="7">
        <text>ATP + H2O = ADP + phosphate + H(+)</text>
        <dbReference type="Rhea" id="RHEA:13065"/>
        <dbReference type="ChEBI" id="CHEBI:15377"/>
        <dbReference type="ChEBI" id="CHEBI:15378"/>
        <dbReference type="ChEBI" id="CHEBI:30616"/>
        <dbReference type="ChEBI" id="CHEBI:43474"/>
        <dbReference type="ChEBI" id="CHEBI:456216"/>
        <dbReference type="EC" id="3.6.4.13"/>
    </reaction>
</comment>
<name>A0A177B7H7_9BILA</name>
<organism evidence="13 14">
    <name type="scientific">Intoshia linei</name>
    <dbReference type="NCBI Taxonomy" id="1819745"/>
    <lineage>
        <taxon>Eukaryota</taxon>
        <taxon>Metazoa</taxon>
        <taxon>Spiralia</taxon>
        <taxon>Lophotrochozoa</taxon>
        <taxon>Mesozoa</taxon>
        <taxon>Orthonectida</taxon>
        <taxon>Rhopaluridae</taxon>
        <taxon>Intoshia</taxon>
    </lineage>
</organism>
<dbReference type="InterPro" id="IPR050079">
    <property type="entry name" value="DEAD_box_RNA_helicase"/>
</dbReference>
<evidence type="ECO:0000259" key="10">
    <source>
        <dbReference type="PROSITE" id="PS51192"/>
    </source>
</evidence>
<evidence type="ECO:0000256" key="3">
    <source>
        <dbReference type="ARBA" id="ARBA00022801"/>
    </source>
</evidence>
<feature type="domain" description="Helicase C-terminal" evidence="11">
    <location>
        <begin position="248"/>
        <end position="392"/>
    </location>
</feature>
<dbReference type="SUPFAM" id="SSF52540">
    <property type="entry name" value="P-loop containing nucleoside triphosphate hydrolases"/>
    <property type="match status" value="1"/>
</dbReference>
<evidence type="ECO:0000259" key="12">
    <source>
        <dbReference type="PROSITE" id="PS51195"/>
    </source>
</evidence>
<dbReference type="InterPro" id="IPR000629">
    <property type="entry name" value="RNA-helicase_DEAD-box_CS"/>
</dbReference>
<dbReference type="GO" id="GO:0003724">
    <property type="term" value="F:RNA helicase activity"/>
    <property type="evidence" value="ECO:0007669"/>
    <property type="project" value="UniProtKB-EC"/>
</dbReference>
<comment type="caution">
    <text evidence="13">The sequence shown here is derived from an EMBL/GenBank/DDBJ whole genome shotgun (WGS) entry which is preliminary data.</text>
</comment>
<evidence type="ECO:0000313" key="14">
    <source>
        <dbReference type="Proteomes" id="UP000078046"/>
    </source>
</evidence>
<evidence type="ECO:0000256" key="1">
    <source>
        <dbReference type="ARBA" id="ARBA00012552"/>
    </source>
</evidence>
<keyword evidence="2 9" id="KW-0547">Nucleotide-binding</keyword>
<dbReference type="PROSITE" id="PS51194">
    <property type="entry name" value="HELICASE_CTER"/>
    <property type="match status" value="1"/>
</dbReference>
<keyword evidence="14" id="KW-1185">Reference proteome</keyword>
<proteinExistence type="inferred from homology"/>
<sequence length="393" mass="44282">MTEAVNHNEEIIEDLPIYSNFDSLNLKPELLQGIFSYGYEYPSAIQQKAIKPCIDRKDVIAQAQSGTGKTATFAISALQNIDIAKNDVQVLVLSPTRELAKQSNKVIMAIGDFLQIKSVLCVGGTNVQADIALLQQGQHIVVGTPGRVFDMMQRRALDTSYVTMFILDEADEMLSRGFNDQIYQIFQYLPKNVQIVLLSATMPIDVMDMANKFMNEPVKILVKQDSVTLQGIPQFYVMHDVESNKVDTLVELYKSLSVTQCVIFCNTRRKVEYIKDTLLSRSHVVAAIHGDMTQEERSQIMTQFRTGSARVLISTDLLSRGIDVQQVSLVINFEMPSSKEVYIHRIGRSGRFGRKGVAINLLIEDEAVKMRDIEKFYQTNITQMPQNIADLIK</sequence>